<dbReference type="Proteomes" id="UP000325440">
    <property type="component" value="Unassembled WGS sequence"/>
</dbReference>
<dbReference type="PROSITE" id="PS50158">
    <property type="entry name" value="ZF_CCHC"/>
    <property type="match status" value="1"/>
</dbReference>
<evidence type="ECO:0000313" key="5">
    <source>
        <dbReference type="EMBL" id="VVC46486.1"/>
    </source>
</evidence>
<protein>
    <submittedName>
        <fullName evidence="5">Zinc finger, CCHC-type</fullName>
    </submittedName>
</protein>
<keyword evidence="1" id="KW-0479">Metal-binding</keyword>
<feature type="coiled-coil region" evidence="2">
    <location>
        <begin position="47"/>
        <end position="74"/>
    </location>
</feature>
<keyword evidence="1" id="KW-0863">Zinc-finger</keyword>
<feature type="compositionally biased region" description="Basic and acidic residues" evidence="3">
    <location>
        <begin position="15"/>
        <end position="47"/>
    </location>
</feature>
<dbReference type="InterPro" id="IPR001878">
    <property type="entry name" value="Znf_CCHC"/>
</dbReference>
<proteinExistence type="predicted"/>
<evidence type="ECO:0000259" key="4">
    <source>
        <dbReference type="PROSITE" id="PS50158"/>
    </source>
</evidence>
<dbReference type="AlphaFoldDB" id="A0A5E4NS97"/>
<dbReference type="Gene3D" id="4.10.60.10">
    <property type="entry name" value="Zinc finger, CCHC-type"/>
    <property type="match status" value="1"/>
</dbReference>
<feature type="region of interest" description="Disordered" evidence="3">
    <location>
        <begin position="217"/>
        <end position="274"/>
    </location>
</feature>
<feature type="region of interest" description="Disordered" evidence="3">
    <location>
        <begin position="1"/>
        <end position="47"/>
    </location>
</feature>
<keyword evidence="6" id="KW-1185">Reference proteome</keyword>
<dbReference type="SMART" id="SM00343">
    <property type="entry name" value="ZnF_C2HC"/>
    <property type="match status" value="2"/>
</dbReference>
<dbReference type="EMBL" id="CABPRJ010002555">
    <property type="protein sequence ID" value="VVC46486.1"/>
    <property type="molecule type" value="Genomic_DNA"/>
</dbReference>
<dbReference type="SUPFAM" id="SSF57756">
    <property type="entry name" value="Retrovirus zinc finger-like domains"/>
    <property type="match status" value="1"/>
</dbReference>
<organism evidence="5 6">
    <name type="scientific">Cinara cedri</name>
    <dbReference type="NCBI Taxonomy" id="506608"/>
    <lineage>
        <taxon>Eukaryota</taxon>
        <taxon>Metazoa</taxon>
        <taxon>Ecdysozoa</taxon>
        <taxon>Arthropoda</taxon>
        <taxon>Hexapoda</taxon>
        <taxon>Insecta</taxon>
        <taxon>Pterygota</taxon>
        <taxon>Neoptera</taxon>
        <taxon>Paraneoptera</taxon>
        <taxon>Hemiptera</taxon>
        <taxon>Sternorrhyncha</taxon>
        <taxon>Aphidomorpha</taxon>
        <taxon>Aphidoidea</taxon>
        <taxon>Aphididae</taxon>
        <taxon>Lachninae</taxon>
        <taxon>Cinara</taxon>
    </lineage>
</organism>
<accession>A0A5E4NS97</accession>
<evidence type="ECO:0000256" key="1">
    <source>
        <dbReference type="PROSITE-ProRule" id="PRU00047"/>
    </source>
</evidence>
<dbReference type="GO" id="GO:0008270">
    <property type="term" value="F:zinc ion binding"/>
    <property type="evidence" value="ECO:0007669"/>
    <property type="project" value="UniProtKB-KW"/>
</dbReference>
<gene>
    <name evidence="5" type="ORF">CINCED_3A024426</name>
</gene>
<reference evidence="5 6" key="1">
    <citation type="submission" date="2019-08" db="EMBL/GenBank/DDBJ databases">
        <authorList>
            <person name="Alioto T."/>
            <person name="Alioto T."/>
            <person name="Gomez Garrido J."/>
        </authorList>
    </citation>
    <scope>NUCLEOTIDE SEQUENCE [LARGE SCALE GENOMIC DNA]</scope>
</reference>
<sequence length="505" mass="54553">MSISRTPPTPGVTKKGQEDLEGLKERVTEDAKSEVKGSKTDRRARAEAAYDRNMEETLRQLDALECAIQGASNTKSDIKMIARSLGIAIRDLYNGAKAIGMVRSPDLVEQRVHSGQQQLMVHQNRMMAAIREVQITQQQQAEKLKTLVPEEKGKEVLLAVNALGVELAEQRAAVARLEKGQTARREVCPVDCVMEGLKSLEEEVGQLRTDAIARDEAGGSWSTVAGRKSKREGGVKTSLGGEQQQRQKITKSSRTRPPAIMVDVGPDDFPAEPTRRAIRSRPPAILVDVSREDFPALAKKIRQGADRDVIGDHVVCMRQAKAGGLLIEVRGDTASVESVRAEVARSAGDGVAVRSVEARQAVEVRDLDQWATTEEILEAVAGAAGVERDSARVLGLRSQFGGTQAATISAPVAVARKLLSVGRIRVGMVSCRVRERTMSTRCFRCLAFGHLSRACTGPDRARCCWSCGHCGHQASACTATAEEKASFGEVLRVTPGSVECGTIAK</sequence>
<dbReference type="OrthoDB" id="6615185at2759"/>
<evidence type="ECO:0000313" key="6">
    <source>
        <dbReference type="Proteomes" id="UP000325440"/>
    </source>
</evidence>
<name>A0A5E4NS97_9HEMI</name>
<evidence type="ECO:0000256" key="2">
    <source>
        <dbReference type="SAM" id="Coils"/>
    </source>
</evidence>
<feature type="domain" description="CCHC-type" evidence="4">
    <location>
        <begin position="464"/>
        <end position="477"/>
    </location>
</feature>
<keyword evidence="2" id="KW-0175">Coiled coil</keyword>
<keyword evidence="1" id="KW-0862">Zinc</keyword>
<evidence type="ECO:0000256" key="3">
    <source>
        <dbReference type="SAM" id="MobiDB-lite"/>
    </source>
</evidence>
<dbReference type="InterPro" id="IPR036875">
    <property type="entry name" value="Znf_CCHC_sf"/>
</dbReference>
<dbReference type="GO" id="GO:0003676">
    <property type="term" value="F:nucleic acid binding"/>
    <property type="evidence" value="ECO:0007669"/>
    <property type="project" value="InterPro"/>
</dbReference>